<accession>A0ABM9PGH6</accession>
<proteinExistence type="predicted"/>
<feature type="signal peptide" evidence="1">
    <location>
        <begin position="1"/>
        <end position="22"/>
    </location>
</feature>
<dbReference type="Proteomes" id="UP001497602">
    <property type="component" value="Unassembled WGS sequence"/>
</dbReference>
<sequence>MTHLQKFSLSLLTFFLAFNIKAFCQQTCTTPSNEVTDLNSITINKCDVGLNKNNTPKQRTIIRTSNNVSRKRVTNRIKTSPNRVNSNLGINNDLKKTITNSNNTSFKNKLKSKEVLFDLVDESPLFPNCKKNNTIIENKRCFKENIQKHFAKNFNPETIAEDEISGKILIKFTITINGSIENISTISKKKSNLLEKEIIKILSKTPNLTPGKVNDVPVNVTYVLPVNLTLE</sequence>
<name>A0ABM9PGH6_9FLAO</name>
<evidence type="ECO:0000313" key="4">
    <source>
        <dbReference type="Proteomes" id="UP001497602"/>
    </source>
</evidence>
<keyword evidence="1" id="KW-0732">Signal</keyword>
<feature type="domain" description="TonB C-terminal" evidence="2">
    <location>
        <begin position="140"/>
        <end position="231"/>
    </location>
</feature>
<dbReference type="Pfam" id="PF03544">
    <property type="entry name" value="TonB_C"/>
    <property type="match status" value="1"/>
</dbReference>
<reference evidence="3 4" key="1">
    <citation type="submission" date="2024-05" db="EMBL/GenBank/DDBJ databases">
        <authorList>
            <person name="Duchaud E."/>
        </authorList>
    </citation>
    <scope>NUCLEOTIDE SEQUENCE [LARGE SCALE GENOMIC DNA]</scope>
    <source>
        <strain evidence="3">Ena-SAMPLE-TAB-13-05-2024-13:56:06:370-140305</strain>
    </source>
</reference>
<dbReference type="RefSeq" id="WP_348746994.1">
    <property type="nucleotide sequence ID" value="NZ_OZ038525.1"/>
</dbReference>
<comment type="caution">
    <text evidence="3">The sequence shown here is derived from an EMBL/GenBank/DDBJ whole genome shotgun (WGS) entry which is preliminary data.</text>
</comment>
<organism evidence="3 4">
    <name type="scientific">Tenacibaculum vairaonense</name>
    <dbReference type="NCBI Taxonomy" id="3137860"/>
    <lineage>
        <taxon>Bacteria</taxon>
        <taxon>Pseudomonadati</taxon>
        <taxon>Bacteroidota</taxon>
        <taxon>Flavobacteriia</taxon>
        <taxon>Flavobacteriales</taxon>
        <taxon>Flavobacteriaceae</taxon>
        <taxon>Tenacibaculum</taxon>
    </lineage>
</organism>
<dbReference type="SUPFAM" id="SSF74653">
    <property type="entry name" value="TolA/TonB C-terminal domain"/>
    <property type="match status" value="1"/>
</dbReference>
<dbReference type="InterPro" id="IPR037682">
    <property type="entry name" value="TonB_C"/>
</dbReference>
<evidence type="ECO:0000313" key="3">
    <source>
        <dbReference type="EMBL" id="CAL2104725.1"/>
    </source>
</evidence>
<keyword evidence="4" id="KW-1185">Reference proteome</keyword>
<dbReference type="PROSITE" id="PS52015">
    <property type="entry name" value="TONB_CTD"/>
    <property type="match status" value="1"/>
</dbReference>
<dbReference type="Gene3D" id="3.30.1150.10">
    <property type="match status" value="1"/>
</dbReference>
<evidence type="ECO:0000256" key="1">
    <source>
        <dbReference type="SAM" id="SignalP"/>
    </source>
</evidence>
<feature type="chain" id="PRO_5046491680" evidence="1">
    <location>
        <begin position="23"/>
        <end position="231"/>
    </location>
</feature>
<protein>
    <submittedName>
        <fullName evidence="3">TonB protein C-terminal</fullName>
    </submittedName>
</protein>
<dbReference type="EMBL" id="CAXJRC010000001">
    <property type="protein sequence ID" value="CAL2104725.1"/>
    <property type="molecule type" value="Genomic_DNA"/>
</dbReference>
<evidence type="ECO:0000259" key="2">
    <source>
        <dbReference type="PROSITE" id="PS52015"/>
    </source>
</evidence>
<gene>
    <name evidence="3" type="ORF">T190115A13A_100013</name>
</gene>